<dbReference type="Proteomes" id="UP000694846">
    <property type="component" value="Unplaced"/>
</dbReference>
<reference evidence="3" key="1">
    <citation type="submission" date="2025-08" db="UniProtKB">
        <authorList>
            <consortium name="RefSeq"/>
        </authorList>
    </citation>
    <scope>IDENTIFICATION</scope>
</reference>
<organism evidence="2 3">
    <name type="scientific">Sipha flava</name>
    <name type="common">yellow sugarcane aphid</name>
    <dbReference type="NCBI Taxonomy" id="143950"/>
    <lineage>
        <taxon>Eukaryota</taxon>
        <taxon>Metazoa</taxon>
        <taxon>Ecdysozoa</taxon>
        <taxon>Arthropoda</taxon>
        <taxon>Hexapoda</taxon>
        <taxon>Insecta</taxon>
        <taxon>Pterygota</taxon>
        <taxon>Neoptera</taxon>
        <taxon>Paraneoptera</taxon>
        <taxon>Hemiptera</taxon>
        <taxon>Sternorrhyncha</taxon>
        <taxon>Aphidomorpha</taxon>
        <taxon>Aphidoidea</taxon>
        <taxon>Aphididae</taxon>
        <taxon>Sipha</taxon>
    </lineage>
</organism>
<keyword evidence="2" id="KW-1185">Reference proteome</keyword>
<protein>
    <submittedName>
        <fullName evidence="3">Uncharacterized protein LOC112680181 isoform X1</fullName>
    </submittedName>
</protein>
<gene>
    <name evidence="3" type="primary">LOC112680181</name>
</gene>
<dbReference type="RefSeq" id="XP_025405989.1">
    <property type="nucleotide sequence ID" value="XM_025550204.1"/>
</dbReference>
<feature type="compositionally biased region" description="Low complexity" evidence="1">
    <location>
        <begin position="123"/>
        <end position="136"/>
    </location>
</feature>
<dbReference type="GeneID" id="112680181"/>
<evidence type="ECO:0000313" key="2">
    <source>
        <dbReference type="Proteomes" id="UP000694846"/>
    </source>
</evidence>
<evidence type="ECO:0000313" key="3">
    <source>
        <dbReference type="RefSeq" id="XP_025405989.1"/>
    </source>
</evidence>
<sequence>MSLVEEVCVCGKMKAKMNSTNWLRHTIACKKRKSVESTAKLSTFFKSSRNVSDKVETLVIETIDSIVCEQRKSDSQNYSESIPNDDVIDSNLLTEIQSTSYTNSVEPKGWSVKNSTNNKRNHSSSSASNLPSPSTNKQTDQKGKKKFL</sequence>
<dbReference type="AlphaFoldDB" id="A0A8B8F597"/>
<proteinExistence type="predicted"/>
<feature type="region of interest" description="Disordered" evidence="1">
    <location>
        <begin position="100"/>
        <end position="148"/>
    </location>
</feature>
<evidence type="ECO:0000256" key="1">
    <source>
        <dbReference type="SAM" id="MobiDB-lite"/>
    </source>
</evidence>
<accession>A0A8B8F597</accession>
<name>A0A8B8F597_9HEMI</name>